<accession>A0A1H5XGC4</accession>
<keyword evidence="3" id="KW-1185">Reference proteome</keyword>
<evidence type="ECO:0000313" key="3">
    <source>
        <dbReference type="Proteomes" id="UP000185739"/>
    </source>
</evidence>
<dbReference type="EMBL" id="CP018839">
    <property type="protein sequence ID" value="APR05548.1"/>
    <property type="molecule type" value="Genomic_DNA"/>
</dbReference>
<dbReference type="KEGG" id="tcl:Tchl_2724"/>
<organism evidence="2 3">
    <name type="scientific">Thauera chlorobenzoica</name>
    <dbReference type="NCBI Taxonomy" id="96773"/>
    <lineage>
        <taxon>Bacteria</taxon>
        <taxon>Pseudomonadati</taxon>
        <taxon>Pseudomonadota</taxon>
        <taxon>Betaproteobacteria</taxon>
        <taxon>Rhodocyclales</taxon>
        <taxon>Zoogloeaceae</taxon>
        <taxon>Thauera</taxon>
    </lineage>
</organism>
<reference evidence="2 3" key="1">
    <citation type="submission" date="2016-12" db="EMBL/GenBank/DDBJ databases">
        <title>Complete genome sequence of Thauera chlorobenzoica, a Betaproteobacterium degrading haloaromatics anaerobically to CO2 and halides.</title>
        <authorList>
            <person name="Goris T."/>
            <person name="Mergelsberg M."/>
            <person name="Boll M."/>
        </authorList>
    </citation>
    <scope>NUCLEOTIDE SEQUENCE [LARGE SCALE GENOMIC DNA]</scope>
    <source>
        <strain evidence="2 3">3CB1</strain>
    </source>
</reference>
<dbReference type="STRING" id="96773.Tchl_2724"/>
<sequence length="252" mass="28140">MREPELAGFLPGLEDLGPTTRHALLAAGQEVLECRRVLAKAGLNVVGEVLRGQGEFVEMEHYPRDDVFDAETHAQYYYHAHRGSIEHGHFHTFLRAGGMPAGVAPQAFAQAGGIRPTGDDAISHLVAISMDAWGEPIGLFSCNRWVTGETWYPAADVIRMLGRFEIDHAWPSWPANRWLGAMLRLYRPWIEGLLRHRDAVIGAHLRAHPEQDVFEDRTLEITGYLPLSVDRFLAALVEGGEEYQPPSGRSDR</sequence>
<dbReference type="Proteomes" id="UP000185739">
    <property type="component" value="Chromosome"/>
</dbReference>
<protein>
    <recommendedName>
        <fullName evidence="1">DUF6969 domain-containing protein</fullName>
    </recommendedName>
</protein>
<name>A0A1H5XGC4_9RHOO</name>
<gene>
    <name evidence="2" type="ORF">Tchl_2724</name>
</gene>
<dbReference type="Pfam" id="PF22308">
    <property type="entry name" value="DUF6969"/>
    <property type="match status" value="1"/>
</dbReference>
<proteinExistence type="predicted"/>
<evidence type="ECO:0000313" key="2">
    <source>
        <dbReference type="EMBL" id="APR05548.1"/>
    </source>
</evidence>
<dbReference type="AlphaFoldDB" id="A0A1H5XGC4"/>
<feature type="domain" description="DUF6969" evidence="1">
    <location>
        <begin position="26"/>
        <end position="226"/>
    </location>
</feature>
<evidence type="ECO:0000259" key="1">
    <source>
        <dbReference type="Pfam" id="PF22308"/>
    </source>
</evidence>
<dbReference type="InterPro" id="IPR054242">
    <property type="entry name" value="DUF6969"/>
</dbReference>